<dbReference type="Proteomes" id="UP001489004">
    <property type="component" value="Unassembled WGS sequence"/>
</dbReference>
<feature type="compositionally biased region" description="Low complexity" evidence="1">
    <location>
        <begin position="380"/>
        <end position="402"/>
    </location>
</feature>
<sequence>MEEPASGSAFSSVQEIGHEQALSAALGPDKYTTSSFAQQPLGDREGINIQAGPALPSQQIAQPAAHQATDRRRKTQGQGQATAQAMPTKSAEVPDVPCALQRMRDVAAGAAPLCQIPPYARQRKQVEFAVYDAKVTRTTNELRQEEMAKQARAVGEALQLKIRSAAEYANAQGRCTAAAQAVQQTKAALAEELDELQWAELVAQREAQQQRDRLWGALQLKQDELRLYICQHQISDAPSVLQIAATPTASQPMNQQPGHTRKPGRPTKRKLVSGAGPRPFDTAPKSSRRGWDGASPGAGATNGPASAAGAAEGTLGLQHVACASKEAAQRLETPAQGSLAAATDADMHQSLSSLARRFRPIAAHAESGGADMDRSLSSLARRAGPPAGRAGSGSAAAAASAPRRAERSRAAQLPNENLAAAAHSDIAANDNAALEVEQMRKLKTHLQTLGVQLGSGWHAQVLFHLTGHLAGMPYFQYYNAADQRFRSMKEVARSLGASVARDT</sequence>
<evidence type="ECO:0000313" key="2">
    <source>
        <dbReference type="EMBL" id="KAK9808718.1"/>
    </source>
</evidence>
<keyword evidence="3" id="KW-1185">Reference proteome</keyword>
<dbReference type="AlphaFoldDB" id="A0AAW1PKV7"/>
<feature type="region of interest" description="Disordered" evidence="1">
    <location>
        <begin position="380"/>
        <end position="410"/>
    </location>
</feature>
<proteinExistence type="predicted"/>
<feature type="compositionally biased region" description="Basic residues" evidence="1">
    <location>
        <begin position="259"/>
        <end position="271"/>
    </location>
</feature>
<protein>
    <submittedName>
        <fullName evidence="2">Uncharacterized protein</fullName>
    </submittedName>
</protein>
<feature type="region of interest" description="Disordered" evidence="1">
    <location>
        <begin position="20"/>
        <end position="90"/>
    </location>
</feature>
<evidence type="ECO:0000256" key="1">
    <source>
        <dbReference type="SAM" id="MobiDB-lite"/>
    </source>
</evidence>
<dbReference type="EMBL" id="JALJOR010000011">
    <property type="protein sequence ID" value="KAK9808718.1"/>
    <property type="molecule type" value="Genomic_DNA"/>
</dbReference>
<organism evidence="2 3">
    <name type="scientific">[Myrmecia] bisecta</name>
    <dbReference type="NCBI Taxonomy" id="41462"/>
    <lineage>
        <taxon>Eukaryota</taxon>
        <taxon>Viridiplantae</taxon>
        <taxon>Chlorophyta</taxon>
        <taxon>core chlorophytes</taxon>
        <taxon>Trebouxiophyceae</taxon>
        <taxon>Trebouxiales</taxon>
        <taxon>Trebouxiaceae</taxon>
        <taxon>Myrmecia</taxon>
    </lineage>
</organism>
<reference evidence="2 3" key="1">
    <citation type="journal article" date="2024" name="Nat. Commun.">
        <title>Phylogenomics reveals the evolutionary origins of lichenization in chlorophyte algae.</title>
        <authorList>
            <person name="Puginier C."/>
            <person name="Libourel C."/>
            <person name="Otte J."/>
            <person name="Skaloud P."/>
            <person name="Haon M."/>
            <person name="Grisel S."/>
            <person name="Petersen M."/>
            <person name="Berrin J.G."/>
            <person name="Delaux P.M."/>
            <person name="Dal Grande F."/>
            <person name="Keller J."/>
        </authorList>
    </citation>
    <scope>NUCLEOTIDE SEQUENCE [LARGE SCALE GENOMIC DNA]</scope>
    <source>
        <strain evidence="2 3">SAG 2043</strain>
    </source>
</reference>
<name>A0AAW1PKV7_9CHLO</name>
<feature type="compositionally biased region" description="Low complexity" evidence="1">
    <location>
        <begin position="76"/>
        <end position="85"/>
    </location>
</feature>
<accession>A0AAW1PKV7</accession>
<comment type="caution">
    <text evidence="2">The sequence shown here is derived from an EMBL/GenBank/DDBJ whole genome shotgun (WGS) entry which is preliminary data.</text>
</comment>
<feature type="compositionally biased region" description="Low complexity" evidence="1">
    <location>
        <begin position="293"/>
        <end position="309"/>
    </location>
</feature>
<evidence type="ECO:0000313" key="3">
    <source>
        <dbReference type="Proteomes" id="UP001489004"/>
    </source>
</evidence>
<feature type="region of interest" description="Disordered" evidence="1">
    <location>
        <begin position="248"/>
        <end position="309"/>
    </location>
</feature>
<gene>
    <name evidence="2" type="ORF">WJX72_002464</name>
</gene>
<feature type="compositionally biased region" description="Polar residues" evidence="1">
    <location>
        <begin position="248"/>
        <end position="258"/>
    </location>
</feature>